<dbReference type="KEGG" id="lem:LEN_1100"/>
<dbReference type="Proteomes" id="UP000218824">
    <property type="component" value="Chromosome"/>
</dbReference>
<feature type="chain" id="PRO_5043908292" description="Lipoprotein" evidence="1">
    <location>
        <begin position="30"/>
        <end position="277"/>
    </location>
</feature>
<feature type="signal peptide" evidence="1">
    <location>
        <begin position="1"/>
        <end position="29"/>
    </location>
</feature>
<protein>
    <recommendedName>
        <fullName evidence="4">Lipoprotein</fullName>
    </recommendedName>
</protein>
<name>A0AAU9AEK5_LYSEN</name>
<accession>A0AAU9AEK5</accession>
<keyword evidence="1" id="KW-0732">Signal</keyword>
<sequence>MTHAVPRTALFLSLCLAAACGAMSFEARAGDGCDERSYELLLAAYPGADSETGDDGEFLRTPGSPKRWIKLDDVACKVWPASPGKTLLAVRLRHDAASGDVDVADLEVLVADSAKPRILQRYRENDALTSDAMRISSVTLDTARYRLNEATTAFGVRVTYSGSSRVNPYESTVLNLYAADGESKLRPVLSNLQVSLDRGEWDGNCAGEFETVQRTVAIDAKRDHGYAGLTVNSVAQDNRNVAKREDCAEVQGAKRKTSQRLPFDGRRYAVPAELRGL</sequence>
<dbReference type="EMBL" id="AP014940">
    <property type="protein sequence ID" value="BAV96587.1"/>
    <property type="molecule type" value="Genomic_DNA"/>
</dbReference>
<gene>
    <name evidence="2" type="ORF">LEN_1100</name>
</gene>
<reference evidence="2 3" key="1">
    <citation type="journal article" date="2017" name="DNA Res.">
        <title>Complete genome sequence and expression profile of the commercial lytic enzyme producer Lysobacter enzymogenes M497-1.</title>
        <authorList>
            <person name="Takami H."/>
            <person name="Toyoda A."/>
            <person name="Uchiyama I."/>
            <person name="Itoh T."/>
            <person name="Takaki Y."/>
            <person name="Arai W."/>
            <person name="Nishi S."/>
            <person name="Kawai M."/>
            <person name="Shinya K."/>
            <person name="Ikeda H."/>
        </authorList>
    </citation>
    <scope>NUCLEOTIDE SEQUENCE [LARGE SCALE GENOMIC DNA]</scope>
    <source>
        <strain evidence="2 3">M497-1</strain>
    </source>
</reference>
<organism evidence="2 3">
    <name type="scientific">Lysobacter enzymogenes</name>
    <dbReference type="NCBI Taxonomy" id="69"/>
    <lineage>
        <taxon>Bacteria</taxon>
        <taxon>Pseudomonadati</taxon>
        <taxon>Pseudomonadota</taxon>
        <taxon>Gammaproteobacteria</taxon>
        <taxon>Lysobacterales</taxon>
        <taxon>Lysobacteraceae</taxon>
        <taxon>Lysobacter</taxon>
    </lineage>
</organism>
<dbReference type="AlphaFoldDB" id="A0AAU9AEK5"/>
<evidence type="ECO:0008006" key="4">
    <source>
        <dbReference type="Google" id="ProtNLM"/>
    </source>
</evidence>
<proteinExistence type="predicted"/>
<evidence type="ECO:0000256" key="1">
    <source>
        <dbReference type="SAM" id="SignalP"/>
    </source>
</evidence>
<evidence type="ECO:0000313" key="2">
    <source>
        <dbReference type="EMBL" id="BAV96587.1"/>
    </source>
</evidence>
<evidence type="ECO:0000313" key="3">
    <source>
        <dbReference type="Proteomes" id="UP000218824"/>
    </source>
</evidence>
<dbReference type="PROSITE" id="PS51257">
    <property type="entry name" value="PROKAR_LIPOPROTEIN"/>
    <property type="match status" value="1"/>
</dbReference>